<feature type="compositionally biased region" description="Low complexity" evidence="6">
    <location>
        <begin position="102"/>
        <end position="111"/>
    </location>
</feature>
<evidence type="ECO:0000256" key="5">
    <source>
        <dbReference type="ARBA" id="ARBA00023157"/>
    </source>
</evidence>
<dbReference type="Pfam" id="PF12032">
    <property type="entry name" value="CLIP"/>
    <property type="match status" value="1"/>
</dbReference>
<dbReference type="Proteomes" id="UP000325440">
    <property type="component" value="Unassembled WGS sequence"/>
</dbReference>
<dbReference type="EMBL" id="CABPRJ010001445">
    <property type="protein sequence ID" value="VVC37371.1"/>
    <property type="molecule type" value="Genomic_DNA"/>
</dbReference>
<evidence type="ECO:0000256" key="2">
    <source>
        <dbReference type="ARBA" id="ARBA00022729"/>
    </source>
</evidence>
<keyword evidence="3" id="KW-0378">Hydrolase</keyword>
<evidence type="ECO:0000256" key="4">
    <source>
        <dbReference type="ARBA" id="ARBA00022825"/>
    </source>
</evidence>
<feature type="region of interest" description="Disordered" evidence="6">
    <location>
        <begin position="86"/>
        <end position="111"/>
    </location>
</feature>
<dbReference type="GO" id="GO:0006508">
    <property type="term" value="P:proteolysis"/>
    <property type="evidence" value="ECO:0007669"/>
    <property type="project" value="UniProtKB-KW"/>
</dbReference>
<dbReference type="InterPro" id="IPR022700">
    <property type="entry name" value="CLIP"/>
</dbReference>
<evidence type="ECO:0000259" key="7">
    <source>
        <dbReference type="PROSITE" id="PS51888"/>
    </source>
</evidence>
<evidence type="ECO:0000313" key="8">
    <source>
        <dbReference type="EMBL" id="VVC37371.1"/>
    </source>
</evidence>
<accession>A0A5E4MYE1</accession>
<keyword evidence="4" id="KW-0720">Serine protease</keyword>
<keyword evidence="5" id="KW-1015">Disulfide bond</keyword>
<evidence type="ECO:0000256" key="1">
    <source>
        <dbReference type="ARBA" id="ARBA00022670"/>
    </source>
</evidence>
<dbReference type="InterPro" id="IPR038565">
    <property type="entry name" value="CLIP_sf"/>
</dbReference>
<dbReference type="GO" id="GO:0008236">
    <property type="term" value="F:serine-type peptidase activity"/>
    <property type="evidence" value="ECO:0007669"/>
    <property type="project" value="UniProtKB-KW"/>
</dbReference>
<keyword evidence="9" id="KW-1185">Reference proteome</keyword>
<dbReference type="PROSITE" id="PS51888">
    <property type="entry name" value="CLIP"/>
    <property type="match status" value="1"/>
</dbReference>
<evidence type="ECO:0000313" key="9">
    <source>
        <dbReference type="Proteomes" id="UP000325440"/>
    </source>
</evidence>
<feature type="domain" description="Clip" evidence="7">
    <location>
        <begin position="22"/>
        <end position="75"/>
    </location>
</feature>
<dbReference type="SMART" id="SM00680">
    <property type="entry name" value="CLIP"/>
    <property type="match status" value="1"/>
</dbReference>
<evidence type="ECO:0000256" key="6">
    <source>
        <dbReference type="SAM" id="MobiDB-lite"/>
    </source>
</evidence>
<evidence type="ECO:0000256" key="3">
    <source>
        <dbReference type="ARBA" id="ARBA00022801"/>
    </source>
</evidence>
<keyword evidence="2" id="KW-0732">Signal</keyword>
<sequence>MAMKRCPCTVVKMYSCSRMHKHCQTPSNLDGVCLDMNLCPPLQLLSEVKNKNESVTSFLRNSICGYGFQQYKVCCPSAGGTFSVTNSKSKPEVPIPTKDKPVLSSDSSPPKSVSVETNVFIRSSEDSDPLACLNLLTNCPNVCPNCQDDFQEVVHLGDLDLDPSVEDEATPIDYEVLRNVTSSALLQVQVPVRDNEDCKQLYSQQLNIVDERVLCLNY</sequence>
<dbReference type="AlphaFoldDB" id="A0A5E4MYE1"/>
<protein>
    <submittedName>
        <fullName evidence="8">Proteinase, regulatory CLIP domain</fullName>
    </submittedName>
</protein>
<keyword evidence="1" id="KW-0645">Protease</keyword>
<name>A0A5E4MYE1_9HEMI</name>
<reference evidence="8 9" key="1">
    <citation type="submission" date="2019-08" db="EMBL/GenBank/DDBJ databases">
        <authorList>
            <person name="Alioto T."/>
            <person name="Alioto T."/>
            <person name="Gomez Garrido J."/>
        </authorList>
    </citation>
    <scope>NUCLEOTIDE SEQUENCE [LARGE SCALE GENOMIC DNA]</scope>
</reference>
<dbReference type="Gene3D" id="3.30.1640.30">
    <property type="match status" value="1"/>
</dbReference>
<proteinExistence type="predicted"/>
<gene>
    <name evidence="8" type="ORF">CINCED_3A000778</name>
</gene>
<organism evidence="8 9">
    <name type="scientific">Cinara cedri</name>
    <dbReference type="NCBI Taxonomy" id="506608"/>
    <lineage>
        <taxon>Eukaryota</taxon>
        <taxon>Metazoa</taxon>
        <taxon>Ecdysozoa</taxon>
        <taxon>Arthropoda</taxon>
        <taxon>Hexapoda</taxon>
        <taxon>Insecta</taxon>
        <taxon>Pterygota</taxon>
        <taxon>Neoptera</taxon>
        <taxon>Paraneoptera</taxon>
        <taxon>Hemiptera</taxon>
        <taxon>Sternorrhyncha</taxon>
        <taxon>Aphidomorpha</taxon>
        <taxon>Aphidoidea</taxon>
        <taxon>Aphididae</taxon>
        <taxon>Lachninae</taxon>
        <taxon>Cinara</taxon>
    </lineage>
</organism>